<evidence type="ECO:0000259" key="1">
    <source>
        <dbReference type="Pfam" id="PF13649"/>
    </source>
</evidence>
<reference evidence="2 3" key="1">
    <citation type="submission" date="2019-03" db="EMBL/GenBank/DDBJ databases">
        <title>Genomic Encyclopedia of Archaeal and Bacterial Type Strains, Phase II (KMG-II): from individual species to whole genera.</title>
        <authorList>
            <person name="Goeker M."/>
        </authorList>
    </citation>
    <scope>NUCLEOTIDE SEQUENCE [LARGE SCALE GENOMIC DNA]</scope>
    <source>
        <strain evidence="2 3">DSM 25233</strain>
    </source>
</reference>
<keyword evidence="2" id="KW-0489">Methyltransferase</keyword>
<sequence>MKSKIVLLIGDLLVFLMPKKAKELAETGMTITDGNKVTLTERFIRKSLLRKVEINSDHETLSRFHKAYWENQGNHFFAATSDSFEKNFLPECSFIFELLKEKLSTKNERFNTIVEIGTGNGKVLNYLSEQLPQIERFIGIDLNQNQISQNRITYKKNTQLEFVASDAFDWVNTYANKNMIFVTSRGVLEYFTESRLQDFLQQVNRLGNTVFIAIEPNGVDHNLKLNKHSEPYGYERSFSHNYELLFKNAGFNLWHHSKKESSTEHYLTYMGADNYSEKEILAATTV</sequence>
<dbReference type="Proteomes" id="UP000294749">
    <property type="component" value="Unassembled WGS sequence"/>
</dbReference>
<dbReference type="InterPro" id="IPR041698">
    <property type="entry name" value="Methyltransf_25"/>
</dbReference>
<dbReference type="GO" id="GO:0008168">
    <property type="term" value="F:methyltransferase activity"/>
    <property type="evidence" value="ECO:0007669"/>
    <property type="project" value="UniProtKB-KW"/>
</dbReference>
<dbReference type="OrthoDB" id="4760357at2"/>
<feature type="domain" description="Methyltransferase" evidence="1">
    <location>
        <begin position="113"/>
        <end position="206"/>
    </location>
</feature>
<dbReference type="GO" id="GO:0032259">
    <property type="term" value="P:methylation"/>
    <property type="evidence" value="ECO:0007669"/>
    <property type="project" value="UniProtKB-KW"/>
</dbReference>
<dbReference type="EMBL" id="SOAY01000010">
    <property type="protein sequence ID" value="TDT46712.1"/>
    <property type="molecule type" value="Genomic_DNA"/>
</dbReference>
<accession>A0A4R7K7V5</accession>
<dbReference type="CDD" id="cd02440">
    <property type="entry name" value="AdoMet_MTases"/>
    <property type="match status" value="1"/>
</dbReference>
<keyword evidence="3" id="KW-1185">Reference proteome</keyword>
<dbReference type="AlphaFoldDB" id="A0A4R7K7V5"/>
<proteinExistence type="predicted"/>
<name>A0A4R7K7V5_9FLAO</name>
<gene>
    <name evidence="2" type="ORF">CLV90_0770</name>
</gene>
<dbReference type="Pfam" id="PF13649">
    <property type="entry name" value="Methyltransf_25"/>
    <property type="match status" value="1"/>
</dbReference>
<dbReference type="SUPFAM" id="SSF53335">
    <property type="entry name" value="S-adenosyl-L-methionine-dependent methyltransferases"/>
    <property type="match status" value="1"/>
</dbReference>
<dbReference type="InterPro" id="IPR029063">
    <property type="entry name" value="SAM-dependent_MTases_sf"/>
</dbReference>
<evidence type="ECO:0000313" key="3">
    <source>
        <dbReference type="Proteomes" id="UP000294749"/>
    </source>
</evidence>
<organism evidence="2 3">
    <name type="scientific">Maribacter spongiicola</name>
    <dbReference type="NCBI Taxonomy" id="1206753"/>
    <lineage>
        <taxon>Bacteria</taxon>
        <taxon>Pseudomonadati</taxon>
        <taxon>Bacteroidota</taxon>
        <taxon>Flavobacteriia</taxon>
        <taxon>Flavobacteriales</taxon>
        <taxon>Flavobacteriaceae</taxon>
        <taxon>Maribacter</taxon>
    </lineage>
</organism>
<evidence type="ECO:0000313" key="2">
    <source>
        <dbReference type="EMBL" id="TDT46712.1"/>
    </source>
</evidence>
<comment type="caution">
    <text evidence="2">The sequence shown here is derived from an EMBL/GenBank/DDBJ whole genome shotgun (WGS) entry which is preliminary data.</text>
</comment>
<protein>
    <submittedName>
        <fullName evidence="2">Methyltransferase family protein</fullName>
    </submittedName>
</protein>
<dbReference type="RefSeq" id="WP_133686163.1">
    <property type="nucleotide sequence ID" value="NZ_SOAY01000010.1"/>
</dbReference>
<dbReference type="Gene3D" id="3.40.50.150">
    <property type="entry name" value="Vaccinia Virus protein VP39"/>
    <property type="match status" value="1"/>
</dbReference>
<keyword evidence="2" id="KW-0808">Transferase</keyword>